<dbReference type="Proteomes" id="UP000184420">
    <property type="component" value="Unassembled WGS sequence"/>
</dbReference>
<keyword evidence="1" id="KW-0812">Transmembrane</keyword>
<dbReference type="AlphaFoldDB" id="A0A1M6YIB0"/>
<sequence length="936" mass="105266">MSSSYKNNYKKFLRQTYLAFAGIVIAVPFIIDASAGNMPHGFFGFNKIFADTVPPAKKTDSIKPVVPSRPKDTLIVPKTGDSAALKLPGDSTQQDTTIVTVDSLLLPKASKDSLDAVVTAKAEDSMVLMVQKKQFYLFGNANVKYKTIDLTAYEVSFDQQTGVMTAVHGKDTAGKYIGRPVMNDGGQSAESDTLEYNFTSSKALIFNTRSQYGEGYVHSEKTKRMADNTIFGFKNGYTTCNLDTPHFSFRAKKIKVIPDKLIVSGPANLEIQGIPTPLFIPFAIFPITQGQRSGILPPQFVTNAQKGLGLEQGGYYFGMGEHLDMTLRGDIYSYGSWALTASPTYRKRYKYSGGMTLSFANTRLGDPSVPQEFVNSRDFRVMWNHTMDSKARPGINFGASVNFGTSSYNQYNVYDYSTRVNNNIGSSISFSKTWQNKPYNLTVNLSDNQNLQTRDVSLTFPDANFSVQTIYPFQPKELVGTAKWYHKIGISYTNQFRNQAYFKDSSFGKKEMFDALQSGMQQNIPISFSIPVMKSFTFSPSVNFTEYWYTKKTERQWNPEKRNLGTGQKGALDTTYIPGFFAQHELSTSLSLATALYGMYDFGQGKIRKIRHVMRPSIGLTYRPDLTKGAYYDMVYNAQGDYQRASYFQGSVIGVPGEGSFGGMSFSLDNNLEMKVYSRKDTSGNHERKVKLLDGFGLNTNYNFVADSFKLSPFSLYARTNLFDKLNISASGTLDPYVTNEVSGVRKDRYVWQDGKLSLGRLTNASITMSTSFQSKDKKGGDEQRQKTLDSLQNVMDANALQAAQQRQLQMMRQNPGEYVDFDIPWRLDLSYSLSYTNRVIPDSGGVVKELRQYVSFNGDFSLTPKWKIGMNSGFDFTSMEIAYTNLYISRDLHCWQMSINLVPFGTYRQFSITINPKAGILRDLRLNRSRTFYSQ</sequence>
<dbReference type="InterPro" id="IPR045659">
    <property type="entry name" value="LptD_2"/>
</dbReference>
<feature type="domain" description="LPS-assembly protein LptD central" evidence="2">
    <location>
        <begin position="262"/>
        <end position="737"/>
    </location>
</feature>
<evidence type="ECO:0000313" key="3">
    <source>
        <dbReference type="EMBL" id="SHL18084.1"/>
    </source>
</evidence>
<dbReference type="STRING" id="1419482.SAMN05444266_102336"/>
<keyword evidence="1" id="KW-0472">Membrane</keyword>
<evidence type="ECO:0000259" key="2">
    <source>
        <dbReference type="Pfam" id="PF19838"/>
    </source>
</evidence>
<keyword evidence="4" id="KW-1185">Reference proteome</keyword>
<name>A0A1M6YIB0_9BACT</name>
<accession>A0A1M6YIB0</accession>
<dbReference type="GO" id="GO:1990351">
    <property type="term" value="C:transporter complex"/>
    <property type="evidence" value="ECO:0007669"/>
    <property type="project" value="TreeGrafter"/>
</dbReference>
<feature type="transmembrane region" description="Helical" evidence="1">
    <location>
        <begin position="12"/>
        <end position="31"/>
    </location>
</feature>
<dbReference type="Pfam" id="PF19838">
    <property type="entry name" value="LptD_2"/>
    <property type="match status" value="1"/>
</dbReference>
<evidence type="ECO:0000313" key="4">
    <source>
        <dbReference type="Proteomes" id="UP000184420"/>
    </source>
</evidence>
<dbReference type="PANTHER" id="PTHR30189">
    <property type="entry name" value="LPS-ASSEMBLY PROTEIN"/>
    <property type="match status" value="1"/>
</dbReference>
<dbReference type="PANTHER" id="PTHR30189:SF1">
    <property type="entry name" value="LPS-ASSEMBLY PROTEIN LPTD"/>
    <property type="match status" value="1"/>
</dbReference>
<dbReference type="InterPro" id="IPR050218">
    <property type="entry name" value="LptD"/>
</dbReference>
<evidence type="ECO:0000256" key="1">
    <source>
        <dbReference type="SAM" id="Phobius"/>
    </source>
</evidence>
<reference evidence="3 4" key="1">
    <citation type="submission" date="2016-11" db="EMBL/GenBank/DDBJ databases">
        <authorList>
            <person name="Jaros S."/>
            <person name="Januszkiewicz K."/>
            <person name="Wedrychowicz H."/>
        </authorList>
    </citation>
    <scope>NUCLEOTIDE SEQUENCE [LARGE SCALE GENOMIC DNA]</scope>
    <source>
        <strain evidence="3 4">DSM 27406</strain>
    </source>
</reference>
<protein>
    <recommendedName>
        <fullName evidence="2">LPS-assembly protein LptD central domain-containing protein</fullName>
    </recommendedName>
</protein>
<organism evidence="3 4">
    <name type="scientific">Chitinophaga jiangningensis</name>
    <dbReference type="NCBI Taxonomy" id="1419482"/>
    <lineage>
        <taxon>Bacteria</taxon>
        <taxon>Pseudomonadati</taxon>
        <taxon>Bacteroidota</taxon>
        <taxon>Chitinophagia</taxon>
        <taxon>Chitinophagales</taxon>
        <taxon>Chitinophagaceae</taxon>
        <taxon>Chitinophaga</taxon>
    </lineage>
</organism>
<dbReference type="GO" id="GO:0009279">
    <property type="term" value="C:cell outer membrane"/>
    <property type="evidence" value="ECO:0007669"/>
    <property type="project" value="TreeGrafter"/>
</dbReference>
<gene>
    <name evidence="3" type="ORF">SAMN05444266_102336</name>
</gene>
<keyword evidence="1" id="KW-1133">Transmembrane helix</keyword>
<proteinExistence type="predicted"/>
<dbReference type="EMBL" id="FRBL01000002">
    <property type="protein sequence ID" value="SHL18084.1"/>
    <property type="molecule type" value="Genomic_DNA"/>
</dbReference>